<evidence type="ECO:0000256" key="1">
    <source>
        <dbReference type="ARBA" id="ARBA00001974"/>
    </source>
</evidence>
<feature type="domain" description="Acyl-CoA dehydrogenase/oxidase N-terminal" evidence="9">
    <location>
        <begin position="59"/>
        <end position="180"/>
    </location>
</feature>
<accession>A0A0M0JFQ1</accession>
<dbReference type="InterPro" id="IPR025878">
    <property type="entry name" value="Acyl-CoA_dh-like_C_dom"/>
</dbReference>
<dbReference type="SUPFAM" id="SSF56645">
    <property type="entry name" value="Acyl-CoA dehydrogenase NM domain-like"/>
    <property type="match status" value="1"/>
</dbReference>
<gene>
    <name evidence="11" type="ORF">Ctob_004034</name>
</gene>
<reference evidence="12" key="1">
    <citation type="journal article" date="2015" name="PLoS Genet.">
        <title>Genome Sequence and Transcriptome Analyses of Chrysochromulina tobin: Metabolic Tools for Enhanced Algal Fitness in the Prominent Order Prymnesiales (Haptophyceae).</title>
        <authorList>
            <person name="Hovde B.T."/>
            <person name="Deodato C.R."/>
            <person name="Hunsperger H.M."/>
            <person name="Ryken S.A."/>
            <person name="Yost W."/>
            <person name="Jha R.K."/>
            <person name="Patterson J."/>
            <person name="Monnat R.J. Jr."/>
            <person name="Barlow S.B."/>
            <person name="Starkenburg S.R."/>
            <person name="Cattolico R.A."/>
        </authorList>
    </citation>
    <scope>NUCLEOTIDE SEQUENCE</scope>
    <source>
        <strain evidence="12">CCMP291</strain>
    </source>
</reference>
<comment type="caution">
    <text evidence="11">The sequence shown here is derived from an EMBL/GenBank/DDBJ whole genome shotgun (WGS) entry which is preliminary data.</text>
</comment>
<dbReference type="OrthoDB" id="10251155at2759"/>
<evidence type="ECO:0000259" key="7">
    <source>
        <dbReference type="Pfam" id="PF00441"/>
    </source>
</evidence>
<protein>
    <submittedName>
        <fullName evidence="11">Acyl-dehydrogenase</fullName>
    </submittedName>
</protein>
<evidence type="ECO:0000256" key="4">
    <source>
        <dbReference type="ARBA" id="ARBA00022827"/>
    </source>
</evidence>
<comment type="similarity">
    <text evidence="2 6">Belongs to the acyl-CoA dehydrogenase family.</text>
</comment>
<name>A0A0M0JFQ1_9EUKA</name>
<organism evidence="11 12">
    <name type="scientific">Chrysochromulina tobinii</name>
    <dbReference type="NCBI Taxonomy" id="1460289"/>
    <lineage>
        <taxon>Eukaryota</taxon>
        <taxon>Haptista</taxon>
        <taxon>Haptophyta</taxon>
        <taxon>Prymnesiophyceae</taxon>
        <taxon>Prymnesiales</taxon>
        <taxon>Chrysochromulinaceae</taxon>
        <taxon>Chrysochromulina</taxon>
    </lineage>
</organism>
<sequence length="630" mass="69659">MRASRLQRATRHASAVATRVMTRGYQVPARDMRFLIYDVHKFDKHYTTLKHAAAADRETIDMVIDATKTLCENELAPIWANGDREGCTWINGTTVKTPKGYKEAYELFCESGWQGLAYPEEWGGQGLPMSMALIQSEMTATANWTFTMFPGLSKGAINTIIAHATDELKQKWLPPLVSGEFTGTMCLTEPQCGSDLGQVTTNAKPNGDGSYKINGTKIFISCGEHDMTENIVHCVLARLPGAPAGTKGISLFLVPKKQYADGAVGDFNGVTTSRIEDKMGCHGSPTCQIEFEDAQGWLIGTENRGLNHMFTFINTSRVGTAVQGVAAAELAFQNSLWYCKERRSMRALSGAKDPEHVADSIIHHPSVRTMLLFQKAVSEGGRSMVYECAKLVDKMTDCERAGDHKGAKEVDERLAFLTPILKGFLTEAGKEAADLGIQAYGGHGYIKDNKAEQVFRDVRIASLWEGTTQIQALDLLGRKILLQKLKPIGEHCGELRALCMPLLTSGNAGLRGRAWSLFYHTLEWQYLTYRVAFRSTKDKEWISSASVDYLMYSGWVTLAAHWLRMEQAAVHSLAKGGDEEPDFYNAKVQTSAYVFDRLLARTRSHKAGMLADLGSVMAMPAANFSFDHSR</sequence>
<dbReference type="Pfam" id="PF02770">
    <property type="entry name" value="Acyl-CoA_dh_M"/>
    <property type="match status" value="1"/>
</dbReference>
<dbReference type="GO" id="GO:0050660">
    <property type="term" value="F:flavin adenine dinucleotide binding"/>
    <property type="evidence" value="ECO:0007669"/>
    <property type="project" value="InterPro"/>
</dbReference>
<evidence type="ECO:0000256" key="2">
    <source>
        <dbReference type="ARBA" id="ARBA00009347"/>
    </source>
</evidence>
<dbReference type="PANTHER" id="PTHR42803:SF1">
    <property type="entry name" value="BROAD-SPECIFICITY LINEAR ACYL-COA DEHYDROGENASE FADE5"/>
    <property type="match status" value="1"/>
</dbReference>
<dbReference type="InterPro" id="IPR006091">
    <property type="entry name" value="Acyl-CoA_Oxase/DH_mid-dom"/>
</dbReference>
<proteinExistence type="inferred from homology"/>
<keyword evidence="4 6" id="KW-0274">FAD</keyword>
<keyword evidence="12" id="KW-1185">Reference proteome</keyword>
<dbReference type="InterPro" id="IPR013786">
    <property type="entry name" value="AcylCoA_DH/ox_N"/>
</dbReference>
<feature type="domain" description="Acyl-CoA dehydrogenase/oxidase C-terminal" evidence="7">
    <location>
        <begin position="303"/>
        <end position="474"/>
    </location>
</feature>
<dbReference type="Pfam" id="PF02771">
    <property type="entry name" value="Acyl-CoA_dh_N"/>
    <property type="match status" value="1"/>
</dbReference>
<dbReference type="InterPro" id="IPR009100">
    <property type="entry name" value="AcylCoA_DH/oxidase_NM_dom_sf"/>
</dbReference>
<dbReference type="InterPro" id="IPR052166">
    <property type="entry name" value="Diverse_Acyl-CoA_DH"/>
</dbReference>
<evidence type="ECO:0000256" key="5">
    <source>
        <dbReference type="ARBA" id="ARBA00023002"/>
    </source>
</evidence>
<dbReference type="SUPFAM" id="SSF47203">
    <property type="entry name" value="Acyl-CoA dehydrogenase C-terminal domain-like"/>
    <property type="match status" value="1"/>
</dbReference>
<dbReference type="Gene3D" id="2.40.110.10">
    <property type="entry name" value="Butyryl-CoA Dehydrogenase, subunit A, domain 2"/>
    <property type="match status" value="1"/>
</dbReference>
<evidence type="ECO:0000256" key="3">
    <source>
        <dbReference type="ARBA" id="ARBA00022630"/>
    </source>
</evidence>
<evidence type="ECO:0000256" key="6">
    <source>
        <dbReference type="RuleBase" id="RU362125"/>
    </source>
</evidence>
<keyword evidence="5 6" id="KW-0560">Oxidoreductase</keyword>
<evidence type="ECO:0000313" key="12">
    <source>
        <dbReference type="Proteomes" id="UP000037460"/>
    </source>
</evidence>
<evidence type="ECO:0000259" key="10">
    <source>
        <dbReference type="Pfam" id="PF12806"/>
    </source>
</evidence>
<dbReference type="GO" id="GO:0016627">
    <property type="term" value="F:oxidoreductase activity, acting on the CH-CH group of donors"/>
    <property type="evidence" value="ECO:0007669"/>
    <property type="project" value="InterPro"/>
</dbReference>
<dbReference type="InterPro" id="IPR037069">
    <property type="entry name" value="AcylCoA_DH/ox_N_sf"/>
</dbReference>
<dbReference type="Proteomes" id="UP000037460">
    <property type="component" value="Unassembled WGS sequence"/>
</dbReference>
<dbReference type="InterPro" id="IPR009075">
    <property type="entry name" value="AcylCo_DH/oxidase_C"/>
</dbReference>
<dbReference type="Gene3D" id="1.20.140.10">
    <property type="entry name" value="Butyryl-CoA Dehydrogenase, subunit A, domain 3"/>
    <property type="match status" value="1"/>
</dbReference>
<evidence type="ECO:0000259" key="8">
    <source>
        <dbReference type="Pfam" id="PF02770"/>
    </source>
</evidence>
<keyword evidence="3 6" id="KW-0285">Flavoprotein</keyword>
<dbReference type="Pfam" id="PF00441">
    <property type="entry name" value="Acyl-CoA_dh_1"/>
    <property type="match status" value="1"/>
</dbReference>
<dbReference type="PANTHER" id="PTHR42803">
    <property type="entry name" value="ACYL-COA DEHYDROGENASE"/>
    <property type="match status" value="1"/>
</dbReference>
<comment type="cofactor">
    <cofactor evidence="1 6">
        <name>FAD</name>
        <dbReference type="ChEBI" id="CHEBI:57692"/>
    </cofactor>
</comment>
<dbReference type="EMBL" id="JWZX01002977">
    <property type="protein sequence ID" value="KOO25416.1"/>
    <property type="molecule type" value="Genomic_DNA"/>
</dbReference>
<evidence type="ECO:0000259" key="9">
    <source>
        <dbReference type="Pfam" id="PF02771"/>
    </source>
</evidence>
<dbReference type="InterPro" id="IPR046373">
    <property type="entry name" value="Acyl-CoA_Oxase/DH_mid-dom_sf"/>
</dbReference>
<dbReference type="Pfam" id="PF12806">
    <property type="entry name" value="Acyl-CoA_dh_C"/>
    <property type="match status" value="1"/>
</dbReference>
<dbReference type="InterPro" id="IPR036250">
    <property type="entry name" value="AcylCo_DH-like_C"/>
</dbReference>
<dbReference type="AlphaFoldDB" id="A0A0M0JFQ1"/>
<evidence type="ECO:0000313" key="11">
    <source>
        <dbReference type="EMBL" id="KOO25416.1"/>
    </source>
</evidence>
<feature type="domain" description="Acetyl-CoA dehydrogenase-like C-terminal" evidence="10">
    <location>
        <begin position="510"/>
        <end position="620"/>
    </location>
</feature>
<dbReference type="FunFam" id="2.40.110.10:FF:000031">
    <property type="entry name" value="Acyl-CoA dehydrogenase, putative"/>
    <property type="match status" value="1"/>
</dbReference>
<dbReference type="Gene3D" id="1.10.540.10">
    <property type="entry name" value="Acyl-CoA dehydrogenase/oxidase, N-terminal domain"/>
    <property type="match status" value="1"/>
</dbReference>
<feature type="domain" description="Acyl-CoA oxidase/dehydrogenase middle" evidence="8">
    <location>
        <begin position="185"/>
        <end position="293"/>
    </location>
</feature>